<keyword evidence="4" id="KW-1185">Reference proteome</keyword>
<gene>
    <name evidence="3" type="ORF">Pan97_03180</name>
</gene>
<name>A0A518C2A4_9BACT</name>
<sequence>MSDDWNAYLTQIEDSIASVLLDMGIVSDAPDPQRTWLVRVFIPLQDPDPYGMTTNEEFTAIQPLEEGIVDAIEQGLGAVHVGCLTHDGRREVAFYSPTFEGVDVALAPVMQKHATYQLRSSYQEDADWGFYFEILYPSEYEYQSMQNSSVLHNLIEAGDSLEQERPVSHWAYFPSEQARAQFIASVQEKGFQIEQEIQSDEQEQSNPFGVQLERVDHVDQASIDQVTIELLELAHSLEGSYDGWETMVITDE</sequence>
<evidence type="ECO:0000313" key="4">
    <source>
        <dbReference type="Proteomes" id="UP000318626"/>
    </source>
</evidence>
<dbReference type="RefSeq" id="WP_165698556.1">
    <property type="nucleotide sequence ID" value="NZ_CP036289.1"/>
</dbReference>
<dbReference type="InterPro" id="IPR016097">
    <property type="entry name" value="DUF695"/>
</dbReference>
<dbReference type="Proteomes" id="UP000318626">
    <property type="component" value="Chromosome"/>
</dbReference>
<feature type="domain" description="Regulator of ribonuclease activity B" evidence="2">
    <location>
        <begin position="146"/>
        <end position="246"/>
    </location>
</feature>
<dbReference type="SUPFAM" id="SSF89946">
    <property type="entry name" value="Hypothetical protein VC0424"/>
    <property type="match status" value="1"/>
</dbReference>
<feature type="domain" description="DUF695" evidence="1">
    <location>
        <begin position="3"/>
        <end position="136"/>
    </location>
</feature>
<evidence type="ECO:0008006" key="5">
    <source>
        <dbReference type="Google" id="ProtNLM"/>
    </source>
</evidence>
<accession>A0A518C2A4</accession>
<evidence type="ECO:0000259" key="2">
    <source>
        <dbReference type="Pfam" id="PF06877"/>
    </source>
</evidence>
<dbReference type="EMBL" id="CP036289">
    <property type="protein sequence ID" value="QDU73348.1"/>
    <property type="molecule type" value="Genomic_DNA"/>
</dbReference>
<dbReference type="Pfam" id="PF05117">
    <property type="entry name" value="DUF695"/>
    <property type="match status" value="1"/>
</dbReference>
<dbReference type="KEGG" id="bvo:Pan97_03180"/>
<dbReference type="AlphaFoldDB" id="A0A518C2A4"/>
<organism evidence="3 4">
    <name type="scientific">Bremerella volcania</name>
    <dbReference type="NCBI Taxonomy" id="2527984"/>
    <lineage>
        <taxon>Bacteria</taxon>
        <taxon>Pseudomonadati</taxon>
        <taxon>Planctomycetota</taxon>
        <taxon>Planctomycetia</taxon>
        <taxon>Pirellulales</taxon>
        <taxon>Pirellulaceae</taxon>
        <taxon>Bremerella</taxon>
    </lineage>
</organism>
<dbReference type="Gene3D" id="3.30.70.970">
    <property type="entry name" value="RraB-like"/>
    <property type="match status" value="1"/>
</dbReference>
<dbReference type="InterPro" id="IPR036701">
    <property type="entry name" value="RraB-like_sf"/>
</dbReference>
<evidence type="ECO:0000259" key="1">
    <source>
        <dbReference type="Pfam" id="PF05117"/>
    </source>
</evidence>
<dbReference type="Pfam" id="PF06877">
    <property type="entry name" value="RraB"/>
    <property type="match status" value="1"/>
</dbReference>
<reference evidence="4" key="1">
    <citation type="submission" date="2019-02" db="EMBL/GenBank/DDBJ databases">
        <title>Deep-cultivation of Planctomycetes and their phenomic and genomic characterization uncovers novel biology.</title>
        <authorList>
            <person name="Wiegand S."/>
            <person name="Jogler M."/>
            <person name="Boedeker C."/>
            <person name="Pinto D."/>
            <person name="Vollmers J."/>
            <person name="Rivas-Marin E."/>
            <person name="Kohn T."/>
            <person name="Peeters S.H."/>
            <person name="Heuer A."/>
            <person name="Rast P."/>
            <person name="Oberbeckmann S."/>
            <person name="Bunk B."/>
            <person name="Jeske O."/>
            <person name="Meyerdierks A."/>
            <person name="Storesund J.E."/>
            <person name="Kallscheuer N."/>
            <person name="Luecker S."/>
            <person name="Lage O.M."/>
            <person name="Pohl T."/>
            <person name="Merkel B.J."/>
            <person name="Hornburger P."/>
            <person name="Mueller R.-W."/>
            <person name="Bruemmer F."/>
            <person name="Labrenz M."/>
            <person name="Spormann A.M."/>
            <person name="Op den Camp H."/>
            <person name="Overmann J."/>
            <person name="Amann R."/>
            <person name="Jetten M.S.M."/>
            <person name="Mascher T."/>
            <person name="Medema M.H."/>
            <person name="Devos D.P."/>
            <person name="Kaster A.-K."/>
            <person name="Ovreas L."/>
            <person name="Rohde M."/>
            <person name="Galperin M.Y."/>
            <person name="Jogler C."/>
        </authorList>
    </citation>
    <scope>NUCLEOTIDE SEQUENCE [LARGE SCALE GENOMIC DNA]</scope>
    <source>
        <strain evidence="4">Pan97</strain>
    </source>
</reference>
<dbReference type="InterPro" id="IPR009671">
    <property type="entry name" value="RraB_dom"/>
</dbReference>
<proteinExistence type="predicted"/>
<evidence type="ECO:0000313" key="3">
    <source>
        <dbReference type="EMBL" id="QDU73348.1"/>
    </source>
</evidence>
<protein>
    <recommendedName>
        <fullName evidence="5">DUF695 domain-containing protein</fullName>
    </recommendedName>
</protein>